<accession>A0A5M7BGE4</accession>
<dbReference type="OrthoDB" id="5524856at2"/>
<dbReference type="Pfam" id="PF01869">
    <property type="entry name" value="BcrAD_BadFG"/>
    <property type="match status" value="1"/>
</dbReference>
<organism evidence="2 3">
    <name type="scientific">Saccharopolyspora hirsuta</name>
    <dbReference type="NCBI Taxonomy" id="1837"/>
    <lineage>
        <taxon>Bacteria</taxon>
        <taxon>Bacillati</taxon>
        <taxon>Actinomycetota</taxon>
        <taxon>Actinomycetes</taxon>
        <taxon>Pseudonocardiales</taxon>
        <taxon>Pseudonocardiaceae</taxon>
        <taxon>Saccharopolyspora</taxon>
    </lineage>
</organism>
<comment type="caution">
    <text evidence="2">The sequence shown here is derived from an EMBL/GenBank/DDBJ whole genome shotgun (WGS) entry which is preliminary data.</text>
</comment>
<dbReference type="Proteomes" id="UP000323946">
    <property type="component" value="Unassembled WGS sequence"/>
</dbReference>
<dbReference type="AlphaFoldDB" id="A0A5M7BGE4"/>
<dbReference type="InterPro" id="IPR043129">
    <property type="entry name" value="ATPase_NBD"/>
</dbReference>
<gene>
    <name evidence="2" type="ORF">F1721_30880</name>
</gene>
<sequence>MKPAVLAVDGGNSKTDVLLVADDGSVLASVRGPGASPQHVGVERCMDALAALAAEATARAGLPAGPPFARHTAACLAGADLPREEEELYRAIAERGWSETLSVDNDTFALLRAGTDDGVGVAVVCGAGINSVGVAADGRTSRFPAIGRISGDWGGGAFLGQEALWWAVRAEDGRGAPTELLPAVVAHFGTRSAAEVVEALHFGELDHAVLHELCPLLFEVAEAGDAIATELVDRQAEEIGLMASVTLRRLDLLDAPTVVLGGGVLAGAGRRLLPDIRRRCAKVAPEVQVRLVEAPPVIGAGLLGLDRIGADRAARERLSRAAL</sequence>
<dbReference type="InterPro" id="IPR002731">
    <property type="entry name" value="ATPase_BadF"/>
</dbReference>
<feature type="domain" description="ATPase BadF/BadG/BcrA/BcrD type" evidence="1">
    <location>
        <begin position="8"/>
        <end position="303"/>
    </location>
</feature>
<protein>
    <submittedName>
        <fullName evidence="2">ATPase</fullName>
    </submittedName>
</protein>
<dbReference type="PANTHER" id="PTHR43190">
    <property type="entry name" value="N-ACETYL-D-GLUCOSAMINE KINASE"/>
    <property type="match status" value="1"/>
</dbReference>
<evidence type="ECO:0000259" key="1">
    <source>
        <dbReference type="Pfam" id="PF01869"/>
    </source>
</evidence>
<proteinExistence type="predicted"/>
<evidence type="ECO:0000313" key="3">
    <source>
        <dbReference type="Proteomes" id="UP000323946"/>
    </source>
</evidence>
<reference evidence="2 3" key="1">
    <citation type="submission" date="2019-09" db="EMBL/GenBank/DDBJ databases">
        <title>Draft genome sequence of the thermophilic Saccharopolyspora hirsuta VKM Ac-666T.</title>
        <authorList>
            <person name="Lobastova T.G."/>
            <person name="Fokina V."/>
            <person name="Bragin E.Y."/>
            <person name="Shtratnikova V.Y."/>
            <person name="Starodumova I.P."/>
            <person name="Tarlachkov S.V."/>
            <person name="Donova M.V."/>
        </authorList>
    </citation>
    <scope>NUCLEOTIDE SEQUENCE [LARGE SCALE GENOMIC DNA]</scope>
    <source>
        <strain evidence="2 3">VKM Ac-666</strain>
    </source>
</reference>
<dbReference type="Gene3D" id="3.30.420.40">
    <property type="match status" value="2"/>
</dbReference>
<dbReference type="SUPFAM" id="SSF53067">
    <property type="entry name" value="Actin-like ATPase domain"/>
    <property type="match status" value="2"/>
</dbReference>
<dbReference type="InterPro" id="IPR052519">
    <property type="entry name" value="Euk-type_GlcNAc_Kinase"/>
</dbReference>
<name>A0A5M7BGE4_SACHI</name>
<dbReference type="RefSeq" id="WP_150070359.1">
    <property type="nucleotide sequence ID" value="NZ_JBEPDJ010000019.1"/>
</dbReference>
<dbReference type="PANTHER" id="PTHR43190:SF3">
    <property type="entry name" value="N-ACETYL-D-GLUCOSAMINE KINASE"/>
    <property type="match status" value="1"/>
</dbReference>
<evidence type="ECO:0000313" key="2">
    <source>
        <dbReference type="EMBL" id="KAA5826501.1"/>
    </source>
</evidence>
<dbReference type="EMBL" id="VWPH01000018">
    <property type="protein sequence ID" value="KAA5826501.1"/>
    <property type="molecule type" value="Genomic_DNA"/>
</dbReference>
<keyword evidence="3" id="KW-1185">Reference proteome</keyword>
<dbReference type="SMR" id="A0A5M7BGE4"/>